<reference evidence="2" key="1">
    <citation type="journal article" date="2010" name="PLoS Negl. Trop. Dis.">
        <title>The genome sequence of Trypanosoma brucei gambiense, causative agent of chronic human african trypanosomiasis.</title>
        <authorList>
            <person name="Jackson A.P."/>
            <person name="Sanders M."/>
            <person name="Berry A."/>
            <person name="McQuillan J."/>
            <person name="Aslett M.A."/>
            <person name="Quail M.A."/>
            <person name="Chukualim B."/>
            <person name="Capewell P."/>
            <person name="MacLeod A."/>
            <person name="Melville S.E."/>
            <person name="Gibson W."/>
            <person name="Barry J.D."/>
            <person name="Berriman M."/>
            <person name="Hertz-Fowler C."/>
        </authorList>
    </citation>
    <scope>NUCLEOTIDE SEQUENCE [LARGE SCALE GENOMIC DNA]</scope>
    <source>
        <strain evidence="2">MHOM/CI/86/DAL972</strain>
    </source>
</reference>
<dbReference type="EMBL" id="FN554973">
    <property type="protein sequence ID" value="CBH15747.1"/>
    <property type="molecule type" value="Genomic_DNA"/>
</dbReference>
<dbReference type="GeneID" id="23865952"/>
<dbReference type="VEuPathDB" id="TriTrypDB:Tbg972.10.8360"/>
<protein>
    <submittedName>
        <fullName evidence="1">T. brucei spp.-specific protein</fullName>
    </submittedName>
</protein>
<evidence type="ECO:0000313" key="2">
    <source>
        <dbReference type="Proteomes" id="UP000002316"/>
    </source>
</evidence>
<organism evidence="1 2">
    <name type="scientific">Trypanosoma brucei gambiense (strain MHOM/CI/86/DAL972)</name>
    <dbReference type="NCBI Taxonomy" id="679716"/>
    <lineage>
        <taxon>Eukaryota</taxon>
        <taxon>Discoba</taxon>
        <taxon>Euglenozoa</taxon>
        <taxon>Kinetoplastea</taxon>
        <taxon>Metakinetoplastina</taxon>
        <taxon>Trypanosomatida</taxon>
        <taxon>Trypanosomatidae</taxon>
        <taxon>Trypanosoma</taxon>
    </lineage>
</organism>
<name>D0A3A3_TRYB9</name>
<sequence>MHLYYSGYHIKSRIRTHVRLHKRSFNIPQHSAASDYRNVALNQQYYHHSSSYFINCVKVKYLNMHIAQLNMYITQETHVDITFCRYPLLESLAHRLTERNNIICSY</sequence>
<dbReference type="RefSeq" id="XP_011778011.1">
    <property type="nucleotide sequence ID" value="XM_011779709.1"/>
</dbReference>
<proteinExistence type="predicted"/>
<dbReference type="AlphaFoldDB" id="D0A3A3"/>
<dbReference type="KEGG" id="tbg:TbgDal_X8360"/>
<gene>
    <name evidence="1" type="ORF">TbgDal_X8360</name>
</gene>
<evidence type="ECO:0000313" key="1">
    <source>
        <dbReference type="EMBL" id="CBH15747.1"/>
    </source>
</evidence>
<accession>D0A3A3</accession>
<dbReference type="Proteomes" id="UP000002316">
    <property type="component" value="Chromosome 10"/>
</dbReference>